<dbReference type="InterPro" id="IPR018333">
    <property type="entry name" value="Squalene_cyclase"/>
</dbReference>
<dbReference type="UniPathway" id="UPA00337"/>
<dbReference type="GO" id="GO:0016866">
    <property type="term" value="F:intramolecular transferase activity"/>
    <property type="evidence" value="ECO:0007669"/>
    <property type="project" value="InterPro"/>
</dbReference>
<feature type="domain" description="Squalene cyclase N-terminal" evidence="5">
    <location>
        <begin position="2"/>
        <end position="283"/>
    </location>
</feature>
<dbReference type="Proteomes" id="UP000316639">
    <property type="component" value="Unassembled WGS sequence"/>
</dbReference>
<name>A0A563ELT6_9PSEU</name>
<dbReference type="NCBIfam" id="TIGR01787">
    <property type="entry name" value="squalene_cyclas"/>
    <property type="match status" value="1"/>
</dbReference>
<dbReference type="SUPFAM" id="SSF48239">
    <property type="entry name" value="Terpenoid cyclases/Protein prenyltransferases"/>
    <property type="match status" value="2"/>
</dbReference>
<dbReference type="Gene3D" id="1.50.10.20">
    <property type="match status" value="2"/>
</dbReference>
<comment type="similarity">
    <text evidence="2">Belongs to the terpene cyclase/mutase family.</text>
</comment>
<evidence type="ECO:0000256" key="2">
    <source>
        <dbReference type="ARBA" id="ARBA00009755"/>
    </source>
</evidence>
<evidence type="ECO:0000256" key="1">
    <source>
        <dbReference type="ARBA" id="ARBA00004999"/>
    </source>
</evidence>
<dbReference type="RefSeq" id="WP_146356734.1">
    <property type="nucleotide sequence ID" value="NZ_VOBR01000022.1"/>
</dbReference>
<dbReference type="InterPro" id="IPR032696">
    <property type="entry name" value="SQ_cyclase_C"/>
</dbReference>
<keyword evidence="3" id="KW-0677">Repeat</keyword>
<feature type="domain" description="Squalene cyclase C-terminal" evidence="4">
    <location>
        <begin position="294"/>
        <end position="607"/>
    </location>
</feature>
<accession>A0A563ELT6</accession>
<keyword evidence="7" id="KW-1185">Reference proteome</keyword>
<dbReference type="Pfam" id="PF13249">
    <property type="entry name" value="SQHop_cyclase_N"/>
    <property type="match status" value="1"/>
</dbReference>
<dbReference type="PANTHER" id="PTHR11764:SF20">
    <property type="entry name" value="LANOSTEROL SYNTHASE"/>
    <property type="match status" value="1"/>
</dbReference>
<reference evidence="6 7" key="1">
    <citation type="submission" date="2019-07" db="EMBL/GenBank/DDBJ databases">
        <title>Lentzea xizangensis sp. nov., isolated from Qinghai-Tibetan Plateau Soils.</title>
        <authorList>
            <person name="Huang J."/>
        </authorList>
    </citation>
    <scope>NUCLEOTIDE SEQUENCE [LARGE SCALE GENOMIC DNA]</scope>
    <source>
        <strain evidence="6 7">FXJ1.1311</strain>
    </source>
</reference>
<evidence type="ECO:0000313" key="7">
    <source>
        <dbReference type="Proteomes" id="UP000316639"/>
    </source>
</evidence>
<gene>
    <name evidence="6" type="ORF">FKR81_29480</name>
</gene>
<dbReference type="PANTHER" id="PTHR11764">
    <property type="entry name" value="TERPENE CYCLASE/MUTASE FAMILY MEMBER"/>
    <property type="match status" value="1"/>
</dbReference>
<comment type="pathway">
    <text evidence="1">Secondary metabolite biosynthesis; hopanoid biosynthesis.</text>
</comment>
<dbReference type="InterPro" id="IPR008930">
    <property type="entry name" value="Terpenoid_cyclase/PrenylTrfase"/>
</dbReference>
<dbReference type="EMBL" id="VOBR01000022">
    <property type="protein sequence ID" value="TWP48114.1"/>
    <property type="molecule type" value="Genomic_DNA"/>
</dbReference>
<dbReference type="OrthoDB" id="9758578at2"/>
<sequence>MTLLDLQHADGHWEGEVVWNTMLLSQYLMTHHILDSRALSEVDLKDARKHYELTVLDDGSWPFHCDGEEGSLYVTTLAYVALRLIGTPADDPLTARARAWMHRRPHGVAAVPTWGRMWLAMLGLYPYEGINPIPPELALLPGVVQRMYTHTRHVYLGLAYLYGARFQHTEINDEIRAELHGDKTNFRRHEIDDSDLFQRPIWPLRRGYDLLTAYERRPSRKLRAKALRRCAELAERELAASDGQCLSPVNGLLACLVLAHAGEPREQVLKRLTKLDVWRWQDEDDGLRITGASSAIWETSFAMRALVAGDAPEEPLRKAHEWLLGAQVVDELPPELREGRDRVAGGWCFFRDRTIRWPVSDSTAEALSALLLTDDAIGTRTPADRARLAAEFILTRQNPDGGFGTYERTRAPGWAEKLNPSEMYHGCMTDLSHVECTASCVSALVRYRRRWPDPRVDDAVAAGVAFLRTQQRPDGSYRGAWGINFTYAAFFVVEALTEAGVPVGDPAVAGVADWLLRHQRPDGGWGEHHLSCRTGEYVPHPHGQRTMTGWAVLALTRAIGPEHPAVLRAGQFLDWPQTIHEAASGVFFGTAVLDYSLYRVIFPVWATNVVEGFMRQPS</sequence>
<evidence type="ECO:0000259" key="4">
    <source>
        <dbReference type="Pfam" id="PF13243"/>
    </source>
</evidence>
<dbReference type="GO" id="GO:0016104">
    <property type="term" value="P:triterpenoid biosynthetic process"/>
    <property type="evidence" value="ECO:0007669"/>
    <property type="project" value="InterPro"/>
</dbReference>
<evidence type="ECO:0000256" key="3">
    <source>
        <dbReference type="ARBA" id="ARBA00022737"/>
    </source>
</evidence>
<evidence type="ECO:0000259" key="5">
    <source>
        <dbReference type="Pfam" id="PF13249"/>
    </source>
</evidence>
<dbReference type="InterPro" id="IPR032697">
    <property type="entry name" value="SQ_cyclase_N"/>
</dbReference>
<proteinExistence type="inferred from homology"/>
<comment type="caution">
    <text evidence="6">The sequence shown here is derived from an EMBL/GenBank/DDBJ whole genome shotgun (WGS) entry which is preliminary data.</text>
</comment>
<organism evidence="6 7">
    <name type="scientific">Lentzea tibetensis</name>
    <dbReference type="NCBI Taxonomy" id="2591470"/>
    <lineage>
        <taxon>Bacteria</taxon>
        <taxon>Bacillati</taxon>
        <taxon>Actinomycetota</taxon>
        <taxon>Actinomycetes</taxon>
        <taxon>Pseudonocardiales</taxon>
        <taxon>Pseudonocardiaceae</taxon>
        <taxon>Lentzea</taxon>
    </lineage>
</organism>
<evidence type="ECO:0000313" key="6">
    <source>
        <dbReference type="EMBL" id="TWP48114.1"/>
    </source>
</evidence>
<dbReference type="AlphaFoldDB" id="A0A563ELT6"/>
<protein>
    <submittedName>
        <fullName evidence="6">2,3-oxidosqualene cyclase</fullName>
    </submittedName>
</protein>
<dbReference type="Pfam" id="PF13243">
    <property type="entry name" value="SQHop_cyclase_C"/>
    <property type="match status" value="1"/>
</dbReference>
<dbReference type="GO" id="GO:0005811">
    <property type="term" value="C:lipid droplet"/>
    <property type="evidence" value="ECO:0007669"/>
    <property type="project" value="InterPro"/>
</dbReference>